<protein>
    <submittedName>
        <fullName evidence="2">Uncharacterized protein</fullName>
    </submittedName>
</protein>
<accession>A0AAV3YKL3</accession>
<dbReference type="AlphaFoldDB" id="A0AAV3YKL3"/>
<keyword evidence="3" id="KW-1185">Reference proteome</keyword>
<comment type="caution">
    <text evidence="2">The sequence shown here is derived from an EMBL/GenBank/DDBJ whole genome shotgun (WGS) entry which is preliminary data.</text>
</comment>
<dbReference type="Proteomes" id="UP000735302">
    <property type="component" value="Unassembled WGS sequence"/>
</dbReference>
<reference evidence="2 3" key="1">
    <citation type="journal article" date="2021" name="Elife">
        <title>Chloroplast acquisition without the gene transfer in kleptoplastic sea slugs, Plakobranchus ocellatus.</title>
        <authorList>
            <person name="Maeda T."/>
            <person name="Takahashi S."/>
            <person name="Yoshida T."/>
            <person name="Shimamura S."/>
            <person name="Takaki Y."/>
            <person name="Nagai Y."/>
            <person name="Toyoda A."/>
            <person name="Suzuki Y."/>
            <person name="Arimoto A."/>
            <person name="Ishii H."/>
            <person name="Satoh N."/>
            <person name="Nishiyama T."/>
            <person name="Hasebe M."/>
            <person name="Maruyama T."/>
            <person name="Minagawa J."/>
            <person name="Obokata J."/>
            <person name="Shigenobu S."/>
        </authorList>
    </citation>
    <scope>NUCLEOTIDE SEQUENCE [LARGE SCALE GENOMIC DNA]</scope>
</reference>
<evidence type="ECO:0000256" key="1">
    <source>
        <dbReference type="SAM" id="MobiDB-lite"/>
    </source>
</evidence>
<evidence type="ECO:0000313" key="2">
    <source>
        <dbReference type="EMBL" id="GFN82887.1"/>
    </source>
</evidence>
<dbReference type="EMBL" id="BLXT01001042">
    <property type="protein sequence ID" value="GFN82887.1"/>
    <property type="molecule type" value="Genomic_DNA"/>
</dbReference>
<proteinExistence type="predicted"/>
<evidence type="ECO:0000313" key="3">
    <source>
        <dbReference type="Proteomes" id="UP000735302"/>
    </source>
</evidence>
<name>A0AAV3YKL3_9GAST</name>
<organism evidence="2 3">
    <name type="scientific">Plakobranchus ocellatus</name>
    <dbReference type="NCBI Taxonomy" id="259542"/>
    <lineage>
        <taxon>Eukaryota</taxon>
        <taxon>Metazoa</taxon>
        <taxon>Spiralia</taxon>
        <taxon>Lophotrochozoa</taxon>
        <taxon>Mollusca</taxon>
        <taxon>Gastropoda</taxon>
        <taxon>Heterobranchia</taxon>
        <taxon>Euthyneura</taxon>
        <taxon>Panpulmonata</taxon>
        <taxon>Sacoglossa</taxon>
        <taxon>Placobranchoidea</taxon>
        <taxon>Plakobranchidae</taxon>
        <taxon>Plakobranchus</taxon>
    </lineage>
</organism>
<gene>
    <name evidence="2" type="ORF">PoB_000939300</name>
</gene>
<feature type="region of interest" description="Disordered" evidence="1">
    <location>
        <begin position="57"/>
        <end position="141"/>
    </location>
</feature>
<feature type="compositionally biased region" description="Basic and acidic residues" evidence="1">
    <location>
        <begin position="129"/>
        <end position="141"/>
    </location>
</feature>
<feature type="compositionally biased region" description="Basic and acidic residues" evidence="1">
    <location>
        <begin position="67"/>
        <end position="89"/>
    </location>
</feature>
<sequence>MVMLLHPGWGCQGARVPHSLGTRKLKAWRAVNPGTGLIPLVHSIPAVDGNGHGFLPFGPNLVSQQGKRGDKPNREADEEYRRRKKDELARKRRLLPPAGSRLLGPGVERRRAIGVKSDGASSAIPLGRSPRDIRRLSDKRG</sequence>